<evidence type="ECO:0000256" key="4">
    <source>
        <dbReference type="ARBA" id="ARBA00022679"/>
    </source>
</evidence>
<dbReference type="Proteomes" id="UP000063234">
    <property type="component" value="Chromosome"/>
</dbReference>
<evidence type="ECO:0000259" key="6">
    <source>
        <dbReference type="Pfam" id="PF00590"/>
    </source>
</evidence>
<evidence type="ECO:0000256" key="1">
    <source>
        <dbReference type="ARBA" id="ARBA00004953"/>
    </source>
</evidence>
<dbReference type="GO" id="GO:0046025">
    <property type="term" value="F:precorrin-6Y C5,15-methyltransferase (decarboxylating) activity"/>
    <property type="evidence" value="ECO:0007669"/>
    <property type="project" value="UniProtKB-EC"/>
</dbReference>
<dbReference type="InterPro" id="IPR012818">
    <property type="entry name" value="CbiE"/>
</dbReference>
<reference evidence="8" key="1">
    <citation type="journal article" date="2018" name="Science">
        <title>A primordial and reversible TCA cycle in a facultatively chemolithoautotrophic thermophile.</title>
        <authorList>
            <person name="Nunoura T."/>
            <person name="Chikaraishi Y."/>
            <person name="Izaki R."/>
            <person name="Suwa T."/>
            <person name="Sato T."/>
            <person name="Harada T."/>
            <person name="Mori K."/>
            <person name="Kato Y."/>
            <person name="Miyazaki M."/>
            <person name="Shimamura S."/>
            <person name="Yanagawa K."/>
            <person name="Shuto A."/>
            <person name="Ohkouchi N."/>
            <person name="Fujita N."/>
            <person name="Takaki Y."/>
            <person name="Atomi H."/>
            <person name="Takai K."/>
        </authorList>
    </citation>
    <scope>NUCLEOTIDE SEQUENCE [LARGE SCALE GENOMIC DNA]</scope>
    <source>
        <strain evidence="8">DSM 17441 / JCM 13301 / NBRC 103674 / ABI70S6</strain>
    </source>
</reference>
<evidence type="ECO:0000313" key="8">
    <source>
        <dbReference type="Proteomes" id="UP000063234"/>
    </source>
</evidence>
<dbReference type="GO" id="GO:0009236">
    <property type="term" value="P:cobalamin biosynthetic process"/>
    <property type="evidence" value="ECO:0007669"/>
    <property type="project" value="UniProtKB-UniPathway"/>
</dbReference>
<evidence type="ECO:0000256" key="5">
    <source>
        <dbReference type="ARBA" id="ARBA00022691"/>
    </source>
</evidence>
<dbReference type="SUPFAM" id="SSF53790">
    <property type="entry name" value="Tetrapyrrole methylase"/>
    <property type="match status" value="1"/>
</dbReference>
<dbReference type="GO" id="GO:0032259">
    <property type="term" value="P:methylation"/>
    <property type="evidence" value="ECO:0007669"/>
    <property type="project" value="UniProtKB-KW"/>
</dbReference>
<keyword evidence="4 7" id="KW-0808">Transferase</keyword>
<dbReference type="UniPathway" id="UPA00148"/>
<evidence type="ECO:0000256" key="3">
    <source>
        <dbReference type="ARBA" id="ARBA00022603"/>
    </source>
</evidence>
<evidence type="ECO:0000256" key="2">
    <source>
        <dbReference type="ARBA" id="ARBA00022573"/>
    </source>
</evidence>
<dbReference type="EC" id="2.1.1.132" evidence="7"/>
<dbReference type="InterPro" id="IPR035996">
    <property type="entry name" value="4pyrrol_Methylase_sf"/>
</dbReference>
<sequence length="381" mass="42514">MASLYVVGCIGNKAFIPDGVKLVLAFPSVFEVLDVDVAKRPLGLPKEKAFEDIERALSEHESVAVVLSGDPLFYGLGEEIKRRFPFAQILPSVSYMQLCFSKVGKSWDKARFSSVHGRRLDYLLFELSQAEELLFVYTDKNNTPSKIAKILLNQGVTGIKKFWVFERMGFSDEKVGFYSLEEAATRNFAYPNSVLVEKDAQFLDVWDDESFVVEKGVLTKSFMRGILWSLFPSGDVFWDLGAGSGAVGITMSLKYKLVHSVEKKEERISLIKENIKRTGRWNVFVHGKDVIEAVMELEAPDGVFIGTGGKSFTEIFKKCAEKLKSGGVIAATFVTGEGLGQALEVATKFNVSLTEFSVSEFSQSLLKTKNPVWLLKWQKST</sequence>
<dbReference type="STRING" id="1298851.TST_0707"/>
<dbReference type="InterPro" id="IPR000878">
    <property type="entry name" value="4pyrrol_Mease"/>
</dbReference>
<dbReference type="Gene3D" id="3.40.50.150">
    <property type="entry name" value="Vaccinia Virus protein VP39"/>
    <property type="match status" value="1"/>
</dbReference>
<keyword evidence="7" id="KW-0560">Oxidoreductase</keyword>
<protein>
    <submittedName>
        <fullName evidence="7">Precorrin-6Y C5,15-methyltransferase/precorrin-8W decarboxylase</fullName>
        <ecNumber evidence="7">1.-.-.-</ecNumber>
        <ecNumber evidence="7">2.1.1.132</ecNumber>
    </submittedName>
</protein>
<dbReference type="Pfam" id="PF00590">
    <property type="entry name" value="TP_methylase"/>
    <property type="match status" value="1"/>
</dbReference>
<dbReference type="EC" id="1.-.-.-" evidence="7"/>
<proteinExistence type="predicted"/>
<accession>A0A0S3QT47</accession>
<dbReference type="KEGG" id="ttk:TST_0707"/>
<keyword evidence="3 7" id="KW-0489">Methyltransferase</keyword>
<dbReference type="InterPro" id="IPR029063">
    <property type="entry name" value="SAM-dependent_MTases_sf"/>
</dbReference>
<gene>
    <name evidence="7" type="primary">cobL</name>
    <name evidence="7" type="ORF">TST_0707</name>
</gene>
<dbReference type="CDD" id="cd11644">
    <property type="entry name" value="Precorrin-6Y-MT"/>
    <property type="match status" value="1"/>
</dbReference>
<keyword evidence="2" id="KW-0169">Cobalamin biosynthesis</keyword>
<dbReference type="CDD" id="cd02440">
    <property type="entry name" value="AdoMet_MTases"/>
    <property type="match status" value="1"/>
</dbReference>
<dbReference type="RefSeq" id="WP_068549508.1">
    <property type="nucleotide sequence ID" value="NZ_AP013035.1"/>
</dbReference>
<dbReference type="SUPFAM" id="SSF53335">
    <property type="entry name" value="S-adenosyl-L-methionine-dependent methyltransferases"/>
    <property type="match status" value="1"/>
</dbReference>
<feature type="domain" description="Tetrapyrrole methylase" evidence="6">
    <location>
        <begin position="39"/>
        <end position="183"/>
    </location>
</feature>
<dbReference type="OrthoDB" id="9780707at2"/>
<dbReference type="EMBL" id="AP013035">
    <property type="protein sequence ID" value="BAT71512.1"/>
    <property type="molecule type" value="Genomic_DNA"/>
</dbReference>
<name>A0A0S3QT47_THET7</name>
<keyword evidence="5" id="KW-0949">S-adenosyl-L-methionine</keyword>
<keyword evidence="8" id="KW-1185">Reference proteome</keyword>
<dbReference type="GO" id="GO:0016491">
    <property type="term" value="F:oxidoreductase activity"/>
    <property type="evidence" value="ECO:0007669"/>
    <property type="project" value="UniProtKB-KW"/>
</dbReference>
<dbReference type="GO" id="GO:0008276">
    <property type="term" value="F:protein methyltransferase activity"/>
    <property type="evidence" value="ECO:0007669"/>
    <property type="project" value="InterPro"/>
</dbReference>
<dbReference type="AlphaFoldDB" id="A0A0S3QT47"/>
<dbReference type="InterPro" id="IPR050714">
    <property type="entry name" value="Cobalamin_biosynth_MTase"/>
</dbReference>
<evidence type="ECO:0000313" key="7">
    <source>
        <dbReference type="EMBL" id="BAT71512.1"/>
    </source>
</evidence>
<dbReference type="NCBIfam" id="TIGR02467">
    <property type="entry name" value="CbiE"/>
    <property type="match status" value="1"/>
</dbReference>
<organism evidence="7 8">
    <name type="scientific">Thermosulfidibacter takaii (strain DSM 17441 / JCM 13301 / NBRC 103674 / ABI70S6)</name>
    <dbReference type="NCBI Taxonomy" id="1298851"/>
    <lineage>
        <taxon>Bacteria</taxon>
        <taxon>Pseudomonadati</taxon>
        <taxon>Thermosulfidibacterota</taxon>
        <taxon>Thermosulfidibacteria</taxon>
        <taxon>Thermosulfidibacterales</taxon>
        <taxon>Thermosulfidibacteraceae</taxon>
    </lineage>
</organism>
<dbReference type="PANTHER" id="PTHR43182:SF1">
    <property type="entry name" value="COBALT-PRECORRIN-7 C(5)-METHYLTRANSFERASE"/>
    <property type="match status" value="1"/>
</dbReference>
<dbReference type="PANTHER" id="PTHR43182">
    <property type="entry name" value="COBALT-PRECORRIN-6B C(15)-METHYLTRANSFERASE (DECARBOXYLATING)"/>
    <property type="match status" value="1"/>
</dbReference>
<comment type="pathway">
    <text evidence="1">Cofactor biosynthesis; adenosylcobalamin biosynthesis.</text>
</comment>